<dbReference type="RefSeq" id="WP_195897573.1">
    <property type="nucleotide sequence ID" value="NZ_JADOGI010000071.1"/>
</dbReference>
<dbReference type="InterPro" id="IPR001054">
    <property type="entry name" value="A/G_cyclase"/>
</dbReference>
<feature type="domain" description="Guanylate cyclase" evidence="1">
    <location>
        <begin position="9"/>
        <end position="134"/>
    </location>
</feature>
<dbReference type="GO" id="GO:0035556">
    <property type="term" value="P:intracellular signal transduction"/>
    <property type="evidence" value="ECO:0007669"/>
    <property type="project" value="InterPro"/>
</dbReference>
<evidence type="ECO:0000313" key="2">
    <source>
        <dbReference type="EMBL" id="MBF8188624.1"/>
    </source>
</evidence>
<dbReference type="Proteomes" id="UP000605361">
    <property type="component" value="Unassembled WGS sequence"/>
</dbReference>
<dbReference type="EMBL" id="JADOGI010000071">
    <property type="protein sequence ID" value="MBF8188624.1"/>
    <property type="molecule type" value="Genomic_DNA"/>
</dbReference>
<dbReference type="InterPro" id="IPR029787">
    <property type="entry name" value="Nucleotide_cyclase"/>
</dbReference>
<dbReference type="Gene3D" id="3.30.70.1230">
    <property type="entry name" value="Nucleotide cyclase"/>
    <property type="match status" value="1"/>
</dbReference>
<dbReference type="SUPFAM" id="SSF55073">
    <property type="entry name" value="Nucleotide cyclase"/>
    <property type="match status" value="1"/>
</dbReference>
<dbReference type="GO" id="GO:0004016">
    <property type="term" value="F:adenylate cyclase activity"/>
    <property type="evidence" value="ECO:0007669"/>
    <property type="project" value="UniProtKB-ARBA"/>
</dbReference>
<keyword evidence="3" id="KW-1185">Reference proteome</keyword>
<comment type="caution">
    <text evidence="2">The sequence shown here is derived from an EMBL/GenBank/DDBJ whole genome shotgun (WGS) entry which is preliminary data.</text>
</comment>
<accession>A0A931AEC0</accession>
<dbReference type="AlphaFoldDB" id="A0A931AEC0"/>
<evidence type="ECO:0000313" key="3">
    <source>
        <dbReference type="Proteomes" id="UP000605361"/>
    </source>
</evidence>
<evidence type="ECO:0000259" key="1">
    <source>
        <dbReference type="PROSITE" id="PS50125"/>
    </source>
</evidence>
<organism evidence="2 3">
    <name type="scientific">Nonomuraea cypriaca</name>
    <dbReference type="NCBI Taxonomy" id="1187855"/>
    <lineage>
        <taxon>Bacteria</taxon>
        <taxon>Bacillati</taxon>
        <taxon>Actinomycetota</taxon>
        <taxon>Actinomycetes</taxon>
        <taxon>Streptosporangiales</taxon>
        <taxon>Streptosporangiaceae</taxon>
        <taxon>Nonomuraea</taxon>
    </lineage>
</organism>
<reference evidence="2" key="1">
    <citation type="submission" date="2020-11" db="EMBL/GenBank/DDBJ databases">
        <title>Whole-genome analyses of Nonomuraea sp. K274.</title>
        <authorList>
            <person name="Veyisoglu A."/>
        </authorList>
    </citation>
    <scope>NUCLEOTIDE SEQUENCE</scope>
    <source>
        <strain evidence="2">K274</strain>
    </source>
</reference>
<name>A0A931AEC0_9ACTN</name>
<dbReference type="PROSITE" id="PS50125">
    <property type="entry name" value="GUANYLATE_CYCLASE_2"/>
    <property type="match status" value="1"/>
</dbReference>
<protein>
    <recommendedName>
        <fullName evidence="1">Guanylate cyclase domain-containing protein</fullName>
    </recommendedName>
</protein>
<gene>
    <name evidence="2" type="ORF">ITP53_23425</name>
</gene>
<dbReference type="GO" id="GO:0009190">
    <property type="term" value="P:cyclic nucleotide biosynthetic process"/>
    <property type="evidence" value="ECO:0007669"/>
    <property type="project" value="InterPro"/>
</dbReference>
<sequence length="237" mass="25385">MHESHQRHLLLNADIVGYSTGLPARQADDQAMLRDVLTRAAASARLDHEAWQVQSSGDGVLAVLPAAPAAEEEPRLVDDFVRHLSRLLRAHNVGRDAADRTRVRLGIHFGSLSEGANGYVGKSPIVVGRLVDAAPVKAAMTAAPDALLGLIVSDDVYQHAVATGHTTWEPQEFREVDVTVKTYRGTAWLLVSGADVHALDLGESAADDRTTAQQRTTTVINGSVRMGDHGVIGIANR</sequence>
<proteinExistence type="predicted"/>